<dbReference type="EMBL" id="BGPR01086240">
    <property type="protein sequence ID" value="GBM02679.1"/>
    <property type="molecule type" value="Genomic_DNA"/>
</dbReference>
<evidence type="ECO:0000313" key="3">
    <source>
        <dbReference type="EMBL" id="GBM02780.1"/>
    </source>
</evidence>
<accession>A0A4Y2CGB3</accession>
<evidence type="ECO:0000313" key="1">
    <source>
        <dbReference type="EMBL" id="GBM02679.1"/>
    </source>
</evidence>
<protein>
    <recommendedName>
        <fullName evidence="6">DUF4817 domain-containing protein</fullName>
    </recommendedName>
</protein>
<dbReference type="AlphaFoldDB" id="A0A4Y2CGB3"/>
<evidence type="ECO:0000313" key="2">
    <source>
        <dbReference type="EMBL" id="GBM02747.1"/>
    </source>
</evidence>
<dbReference type="OrthoDB" id="9979538at2759"/>
<dbReference type="Proteomes" id="UP000499080">
    <property type="component" value="Unassembled WGS sequence"/>
</dbReference>
<evidence type="ECO:0000313" key="4">
    <source>
        <dbReference type="EMBL" id="GBM02787.1"/>
    </source>
</evidence>
<evidence type="ECO:0000313" key="5">
    <source>
        <dbReference type="Proteomes" id="UP000499080"/>
    </source>
</evidence>
<organism evidence="4 5">
    <name type="scientific">Araneus ventricosus</name>
    <name type="common">Orbweaver spider</name>
    <name type="synonym">Epeira ventricosa</name>
    <dbReference type="NCBI Taxonomy" id="182803"/>
    <lineage>
        <taxon>Eukaryota</taxon>
        <taxon>Metazoa</taxon>
        <taxon>Ecdysozoa</taxon>
        <taxon>Arthropoda</taxon>
        <taxon>Chelicerata</taxon>
        <taxon>Arachnida</taxon>
        <taxon>Araneae</taxon>
        <taxon>Araneomorphae</taxon>
        <taxon>Entelegynae</taxon>
        <taxon>Araneoidea</taxon>
        <taxon>Araneidae</taxon>
        <taxon>Araneus</taxon>
    </lineage>
</organism>
<reference evidence="4 5" key="1">
    <citation type="journal article" date="2019" name="Sci. Rep.">
        <title>Orb-weaving spider Araneus ventricosus genome elucidates the spidroin gene catalogue.</title>
        <authorList>
            <person name="Kono N."/>
            <person name="Nakamura H."/>
            <person name="Ohtoshi R."/>
            <person name="Moran D.A.P."/>
            <person name="Shinohara A."/>
            <person name="Yoshida Y."/>
            <person name="Fujiwara M."/>
            <person name="Mori M."/>
            <person name="Tomita M."/>
            <person name="Arakawa K."/>
        </authorList>
    </citation>
    <scope>NUCLEOTIDE SEQUENCE [LARGE SCALE GENOMIC DNA]</scope>
</reference>
<dbReference type="EMBL" id="BGPR01086267">
    <property type="protein sequence ID" value="GBM02780.1"/>
    <property type="molecule type" value="Genomic_DNA"/>
</dbReference>
<gene>
    <name evidence="2" type="ORF">AVEN_122886_1</name>
    <name evidence="3" type="ORF">AVEN_252622_1</name>
    <name evidence="4" type="ORF">AVEN_94161_1</name>
    <name evidence="1" type="ORF">AVEN_98304_1</name>
</gene>
<keyword evidence="5" id="KW-1185">Reference proteome</keyword>
<proteinExistence type="predicted"/>
<evidence type="ECO:0008006" key="6">
    <source>
        <dbReference type="Google" id="ProtNLM"/>
    </source>
</evidence>
<name>A0A4Y2CGB3_ARAVE</name>
<dbReference type="EMBL" id="BGPR01086258">
    <property type="protein sequence ID" value="GBM02747.1"/>
    <property type="molecule type" value="Genomic_DNA"/>
</dbReference>
<sequence>MPISIILWIKRRRILHEHELLFCTSRRRCKKSATDKIVLPEPAEFLCSCRRIPSYEAAQYLRKMIQKFETNGQLAILPGRGRKQIPSSSVEDMATAVVEASSQSPHGSVSVPVVSRVLDMPYSTVRKILRWILNFISTISSLSTYCRMGTQRLVQHLHLNSLVEWWSTSRDHGTFCGVTKSTFASLGTLTPTIV</sequence>
<comment type="caution">
    <text evidence="4">The sequence shown here is derived from an EMBL/GenBank/DDBJ whole genome shotgun (WGS) entry which is preliminary data.</text>
</comment>
<dbReference type="EMBL" id="BGPR01086271">
    <property type="protein sequence ID" value="GBM02787.1"/>
    <property type="molecule type" value="Genomic_DNA"/>
</dbReference>